<dbReference type="PANTHER" id="PTHR16560:SF2">
    <property type="entry name" value="ALPHA-2-MACROGLOBULIN RECEPTOR-ASSOCIATED PROTEIN"/>
    <property type="match status" value="1"/>
</dbReference>
<evidence type="ECO:0008006" key="7">
    <source>
        <dbReference type="Google" id="ProtNLM"/>
    </source>
</evidence>
<dbReference type="Pfam" id="PF06401">
    <property type="entry name" value="Alpha-2-MRAP_C"/>
    <property type="match status" value="1"/>
</dbReference>
<organism evidence="5">
    <name type="scientific">Oppiella nova</name>
    <dbReference type="NCBI Taxonomy" id="334625"/>
    <lineage>
        <taxon>Eukaryota</taxon>
        <taxon>Metazoa</taxon>
        <taxon>Ecdysozoa</taxon>
        <taxon>Arthropoda</taxon>
        <taxon>Chelicerata</taxon>
        <taxon>Arachnida</taxon>
        <taxon>Acari</taxon>
        <taxon>Acariformes</taxon>
        <taxon>Sarcoptiformes</taxon>
        <taxon>Oribatida</taxon>
        <taxon>Brachypylina</taxon>
        <taxon>Oppioidea</taxon>
        <taxon>Oppiidae</taxon>
        <taxon>Oppiella</taxon>
    </lineage>
</organism>
<evidence type="ECO:0000259" key="3">
    <source>
        <dbReference type="Pfam" id="PF06400"/>
    </source>
</evidence>
<dbReference type="GO" id="GO:0005783">
    <property type="term" value="C:endoplasmic reticulum"/>
    <property type="evidence" value="ECO:0007669"/>
    <property type="project" value="InterPro"/>
</dbReference>
<name>A0A7R9M2Y5_9ACAR</name>
<sequence>MRGNCLISVFILIAIICELSFAFNKYSKEANVKQLSKPFRMKKLNDFWEKAIHSLDESKLKNLMADLKVQDKEEITLKKFKADGQDKDGIKEAQVRRQLAAILQKYGLADDYKSTKHLDNSAGDVPDNTDSDKYIEKQIFRDKKLDKLWKKAQSSGLNDEQLLILKDELRHHELKIEQYNQLIADINAAENGKTSNGDDRENSINAIMNEEEIKPVDDKDSHKALKNKHFEIKEDYKRLSDKVLNSAEAFKSSKDEFEEKKAQNLWELALKSDFTKEELISLREELDHFENRIKKLRHFETQLEVDSMNGKHMNQNVDMAVDDDKHVKRKVKDLKHKVNKLHIELETRIMQRHIEL</sequence>
<gene>
    <name evidence="5" type="ORF">ONB1V03_LOCUS9212</name>
</gene>
<dbReference type="InterPro" id="IPR036744">
    <property type="entry name" value="RAP_sf"/>
</dbReference>
<feature type="coiled-coil region" evidence="1">
    <location>
        <begin position="272"/>
        <end position="299"/>
    </location>
</feature>
<dbReference type="AlphaFoldDB" id="A0A7R9M2Y5"/>
<keyword evidence="6" id="KW-1185">Reference proteome</keyword>
<dbReference type="Proteomes" id="UP000728032">
    <property type="component" value="Unassembled WGS sequence"/>
</dbReference>
<dbReference type="GO" id="GO:0008201">
    <property type="term" value="F:heparin binding"/>
    <property type="evidence" value="ECO:0007669"/>
    <property type="project" value="InterPro"/>
</dbReference>
<feature type="chain" id="PRO_5036211374" description="Alpha-2-macroglobulin receptor-associated protein" evidence="2">
    <location>
        <begin position="23"/>
        <end position="356"/>
    </location>
</feature>
<evidence type="ECO:0000256" key="2">
    <source>
        <dbReference type="SAM" id="SignalP"/>
    </source>
</evidence>
<reference evidence="5" key="1">
    <citation type="submission" date="2020-11" db="EMBL/GenBank/DDBJ databases">
        <authorList>
            <person name="Tran Van P."/>
        </authorList>
    </citation>
    <scope>NUCLEOTIDE SEQUENCE</scope>
</reference>
<accession>A0A7R9M2Y5</accession>
<dbReference type="InterPro" id="IPR009066">
    <property type="entry name" value="MG_RAP_rcpt_1"/>
</dbReference>
<dbReference type="InterPro" id="IPR010483">
    <property type="entry name" value="Alpha_2_MRAP_C"/>
</dbReference>
<dbReference type="Gene3D" id="1.20.81.10">
    <property type="entry name" value="RAP domain"/>
    <property type="match status" value="3"/>
</dbReference>
<dbReference type="GO" id="GO:0048019">
    <property type="term" value="F:receptor antagonist activity"/>
    <property type="evidence" value="ECO:0007669"/>
    <property type="project" value="InterPro"/>
</dbReference>
<dbReference type="OrthoDB" id="5817428at2759"/>
<dbReference type="Pfam" id="PF06400">
    <property type="entry name" value="Alpha-2-MRAP_N"/>
    <property type="match status" value="1"/>
</dbReference>
<evidence type="ECO:0000313" key="5">
    <source>
        <dbReference type="EMBL" id="CAD7652551.1"/>
    </source>
</evidence>
<dbReference type="EMBL" id="OC920487">
    <property type="protein sequence ID" value="CAD7652551.1"/>
    <property type="molecule type" value="Genomic_DNA"/>
</dbReference>
<feature type="domain" description="Alpha-2-macroglobulin receptor-associated protein" evidence="3">
    <location>
        <begin position="25"/>
        <end position="116"/>
    </location>
</feature>
<feature type="coiled-coil region" evidence="1">
    <location>
        <begin position="162"/>
        <end position="189"/>
    </location>
</feature>
<dbReference type="SUPFAM" id="SSF47045">
    <property type="entry name" value="RAP domain-like"/>
    <property type="match status" value="3"/>
</dbReference>
<dbReference type="GO" id="GO:0050750">
    <property type="term" value="F:low-density lipoprotein particle receptor binding"/>
    <property type="evidence" value="ECO:0007669"/>
    <property type="project" value="InterPro"/>
</dbReference>
<keyword evidence="1" id="KW-0175">Coiled coil</keyword>
<feature type="signal peptide" evidence="2">
    <location>
        <begin position="1"/>
        <end position="22"/>
    </location>
</feature>
<keyword evidence="2" id="KW-0732">Signal</keyword>
<evidence type="ECO:0000256" key="1">
    <source>
        <dbReference type="SAM" id="Coils"/>
    </source>
</evidence>
<feature type="domain" description="Alpha-2-macroglobulin RAP C-terminal" evidence="4">
    <location>
        <begin position="139"/>
        <end position="356"/>
    </location>
</feature>
<dbReference type="PANTHER" id="PTHR16560">
    <property type="entry name" value="ALPHA-2-MACROGLOBULIN RECEPTOR-ASSOCIATED PROTEIN"/>
    <property type="match status" value="1"/>
</dbReference>
<dbReference type="GO" id="GO:0048259">
    <property type="term" value="P:regulation of receptor-mediated endocytosis"/>
    <property type="evidence" value="ECO:0007669"/>
    <property type="project" value="TreeGrafter"/>
</dbReference>
<proteinExistence type="predicted"/>
<evidence type="ECO:0000259" key="4">
    <source>
        <dbReference type="Pfam" id="PF06401"/>
    </source>
</evidence>
<dbReference type="InterPro" id="IPR038003">
    <property type="entry name" value="A2-macroglobuin_RAP"/>
</dbReference>
<protein>
    <recommendedName>
        <fullName evidence="7">Alpha-2-macroglobulin receptor-associated protein</fullName>
    </recommendedName>
</protein>
<evidence type="ECO:0000313" key="6">
    <source>
        <dbReference type="Proteomes" id="UP000728032"/>
    </source>
</evidence>
<dbReference type="EMBL" id="CAJPVJ010005662">
    <property type="protein sequence ID" value="CAG2169738.1"/>
    <property type="molecule type" value="Genomic_DNA"/>
</dbReference>